<proteinExistence type="predicted"/>
<dbReference type="NCBIfam" id="TIGR03177">
    <property type="entry name" value="pilus_cpaB"/>
    <property type="match status" value="1"/>
</dbReference>
<dbReference type="RefSeq" id="WP_065611647.1">
    <property type="nucleotide sequence ID" value="NZ_CAWMPN010000013.1"/>
</dbReference>
<dbReference type="EMBL" id="MAJU01000013">
    <property type="protein sequence ID" value="OCH20355.1"/>
    <property type="molecule type" value="Genomic_DNA"/>
</dbReference>
<protein>
    <submittedName>
        <fullName evidence="2">Flp pilus assembly protein CpaB</fullName>
    </submittedName>
</protein>
<sequence length="270" mass="29750">MKSKIILVLAVVAISIGLYGMSQTSDVALSTPEVITELDALPETTIVVWVAKKDINFGSQLKRVDIKIQRISQTQADRFGIIRDTKFNFNKKLVIKQDIVQGDIVTEDMVLTPGQEGYLNLVIRDGKVPFNLSVDNDSILGGAISIGDVVDIASISSSEQNLSNNDTISNVKNLKMAPLLTQIMVLDIIQKEKSIRLNSKSTKIVTMLVLEVTNRELAKLVIAQRIAELEVHKSIGAEFAHELHADSSDVINMPESKKIKPNNSIQEFRG</sequence>
<dbReference type="Proteomes" id="UP000093523">
    <property type="component" value="Unassembled WGS sequence"/>
</dbReference>
<organism evidence="2 3">
    <name type="scientific">Aliivibrio logei</name>
    <name type="common">Vibrio logei</name>
    <dbReference type="NCBI Taxonomy" id="688"/>
    <lineage>
        <taxon>Bacteria</taxon>
        <taxon>Pseudomonadati</taxon>
        <taxon>Pseudomonadota</taxon>
        <taxon>Gammaproteobacteria</taxon>
        <taxon>Vibrionales</taxon>
        <taxon>Vibrionaceae</taxon>
        <taxon>Aliivibrio</taxon>
    </lineage>
</organism>
<evidence type="ECO:0000313" key="3">
    <source>
        <dbReference type="Proteomes" id="UP000093523"/>
    </source>
</evidence>
<dbReference type="OrthoDB" id="6400671at2"/>
<dbReference type="InterPro" id="IPR031571">
    <property type="entry name" value="RcpC_dom"/>
</dbReference>
<evidence type="ECO:0000313" key="2">
    <source>
        <dbReference type="EMBL" id="OCH20355.1"/>
    </source>
</evidence>
<gene>
    <name evidence="2" type="ORF">A6E04_01365</name>
</gene>
<feature type="domain" description="Flp pilus assembly protein RcpC/CpaB" evidence="1">
    <location>
        <begin position="118"/>
        <end position="230"/>
    </location>
</feature>
<dbReference type="CDD" id="cd11614">
    <property type="entry name" value="SAF_CpaB_FlgA_like"/>
    <property type="match status" value="1"/>
</dbReference>
<dbReference type="InterPro" id="IPR017592">
    <property type="entry name" value="Pilus_assmbl_Flp-typ_CpaB"/>
</dbReference>
<comment type="caution">
    <text evidence="2">The sequence shown here is derived from an EMBL/GenBank/DDBJ whole genome shotgun (WGS) entry which is preliminary data.</text>
</comment>
<dbReference type="Pfam" id="PF16976">
    <property type="entry name" value="RcpC"/>
    <property type="match status" value="1"/>
</dbReference>
<name>A0A1B9NXB1_ALILO</name>
<reference evidence="2 3" key="1">
    <citation type="submission" date="2016-06" db="EMBL/GenBank/DDBJ databases">
        <authorList>
            <person name="Kjaerup R.B."/>
            <person name="Dalgaard T.S."/>
            <person name="Juul-Madsen H.R."/>
        </authorList>
    </citation>
    <scope>NUCLEOTIDE SEQUENCE [LARGE SCALE GENOMIC DNA]</scope>
    <source>
        <strain evidence="2 3">1S159</strain>
    </source>
</reference>
<accession>A0A1B9NXB1</accession>
<dbReference type="AlphaFoldDB" id="A0A1B9NXB1"/>
<evidence type="ECO:0000259" key="1">
    <source>
        <dbReference type="Pfam" id="PF16976"/>
    </source>
</evidence>
<dbReference type="STRING" id="688.A6E04_01365"/>